<dbReference type="GO" id="GO:0003677">
    <property type="term" value="F:DNA binding"/>
    <property type="evidence" value="ECO:0007669"/>
    <property type="project" value="InterPro"/>
</dbReference>
<dbReference type="GO" id="GO:0004803">
    <property type="term" value="F:transposase activity"/>
    <property type="evidence" value="ECO:0007669"/>
    <property type="project" value="InterPro"/>
</dbReference>
<evidence type="ECO:0000259" key="1">
    <source>
        <dbReference type="Pfam" id="PF01609"/>
    </source>
</evidence>
<dbReference type="AlphaFoldDB" id="A0A5S4EH81"/>
<evidence type="ECO:0000313" key="3">
    <source>
        <dbReference type="Proteomes" id="UP000306324"/>
    </source>
</evidence>
<dbReference type="GO" id="GO:0006313">
    <property type="term" value="P:DNA transposition"/>
    <property type="evidence" value="ECO:0007669"/>
    <property type="project" value="InterPro"/>
</dbReference>
<feature type="domain" description="Transposase IS4-like" evidence="1">
    <location>
        <begin position="19"/>
        <end position="108"/>
    </location>
</feature>
<dbReference type="EMBL" id="SWAD01000171">
    <property type="protein sequence ID" value="TMQ74647.1"/>
    <property type="molecule type" value="Genomic_DNA"/>
</dbReference>
<keyword evidence="3" id="KW-1185">Reference proteome</keyword>
<comment type="caution">
    <text evidence="2">The sequence shown here is derived from an EMBL/GenBank/DDBJ whole genome shotgun (WGS) entry which is preliminary data.</text>
</comment>
<dbReference type="Proteomes" id="UP000306324">
    <property type="component" value="Unassembled WGS sequence"/>
</dbReference>
<sequence length="115" mass="12899">MHDSLAAIPLSLISAERVTNLYDLMDAAYCSTELRAHSRSLNHVPLIDHNPRRGTKIEFAPAEAIRYHERTVAEHSNARLKDEFGGRTLMVKGDTKVMAHLMFGILALSADQLMR</sequence>
<organism evidence="2 3">
    <name type="scientific">Candidatus Accumulibacter phosphatis</name>
    <dbReference type="NCBI Taxonomy" id="327160"/>
    <lineage>
        <taxon>Bacteria</taxon>
        <taxon>Pseudomonadati</taxon>
        <taxon>Pseudomonadota</taxon>
        <taxon>Betaproteobacteria</taxon>
        <taxon>Candidatus Accumulibacter</taxon>
    </lineage>
</organism>
<evidence type="ECO:0000313" key="2">
    <source>
        <dbReference type="EMBL" id="TMQ74647.1"/>
    </source>
</evidence>
<protein>
    <submittedName>
        <fullName evidence="2">Mobile element protein</fullName>
    </submittedName>
</protein>
<dbReference type="InterPro" id="IPR002559">
    <property type="entry name" value="Transposase_11"/>
</dbReference>
<gene>
    <name evidence="2" type="ORF">ACCUM_3692</name>
</gene>
<accession>A0A5S4EH81</accession>
<reference evidence="2 3" key="1">
    <citation type="submission" date="2019-04" db="EMBL/GenBank/DDBJ databases">
        <title>A novel phosphate-accumulating bacterium identified in bioreactor for phosphate removal from wastewater.</title>
        <authorList>
            <person name="Kotlyarov R.Y."/>
            <person name="Beletsky A.V."/>
            <person name="Kallistova A.Y."/>
            <person name="Dorofeev A.G."/>
            <person name="Nikolaev Y.Y."/>
            <person name="Pimenov N.V."/>
            <person name="Ravin N.V."/>
            <person name="Mardanov A.V."/>
        </authorList>
    </citation>
    <scope>NUCLEOTIDE SEQUENCE [LARGE SCALE GENOMIC DNA]</scope>
    <source>
        <strain evidence="2 3">Bin19</strain>
    </source>
</reference>
<name>A0A5S4EH81_9PROT</name>
<proteinExistence type="predicted"/>
<dbReference type="Pfam" id="PF01609">
    <property type="entry name" value="DDE_Tnp_1"/>
    <property type="match status" value="1"/>
</dbReference>